<name>A0A068SK65_NEOGA</name>
<protein>
    <submittedName>
        <fullName evidence="2">AsmA family protein</fullName>
    </submittedName>
</protein>
<evidence type="ECO:0000313" key="2">
    <source>
        <dbReference type="EMBL" id="CDN46433.1"/>
    </source>
</evidence>
<organism evidence="2 3">
    <name type="scientific">Neorhizobium galegae bv. orientalis str. HAMBI 540</name>
    <dbReference type="NCBI Taxonomy" id="1028800"/>
    <lineage>
        <taxon>Bacteria</taxon>
        <taxon>Pseudomonadati</taxon>
        <taxon>Pseudomonadota</taxon>
        <taxon>Alphaproteobacteria</taxon>
        <taxon>Hyphomicrobiales</taxon>
        <taxon>Rhizobiaceae</taxon>
        <taxon>Rhizobium/Agrobacterium group</taxon>
        <taxon>Neorhizobium</taxon>
    </lineage>
</organism>
<reference evidence="3" key="1">
    <citation type="journal article" date="2014" name="BMC Genomics">
        <title>Genome sequencing of two Neorhizobium galegae strains reveals a noeT gene responsible for the unusual acetylation of the nodulation factors.</title>
        <authorList>
            <person name="Osterman J."/>
            <person name="Marsh J."/>
            <person name="Laine P.K."/>
            <person name="Zeng Z."/>
            <person name="Alatalo E."/>
            <person name="Sullivan J.T."/>
            <person name="Young J.P."/>
            <person name="Thomas-Oates J."/>
            <person name="Paulin L."/>
            <person name="Lindstrom K."/>
        </authorList>
    </citation>
    <scope>NUCLEOTIDE SEQUENCE [LARGE SCALE GENOMIC DNA]</scope>
    <source>
        <strain evidence="3">HAMBI 540</strain>
    </source>
</reference>
<feature type="transmembrane region" description="Helical" evidence="1">
    <location>
        <begin position="37"/>
        <end position="59"/>
    </location>
</feature>
<dbReference type="OrthoDB" id="225437at2"/>
<dbReference type="Proteomes" id="UP000028181">
    <property type="component" value="Chromosome I"/>
</dbReference>
<dbReference type="GO" id="GO:0090313">
    <property type="term" value="P:regulation of protein targeting to membrane"/>
    <property type="evidence" value="ECO:0007669"/>
    <property type="project" value="TreeGrafter"/>
</dbReference>
<keyword evidence="1" id="KW-1133">Transmembrane helix</keyword>
<dbReference type="GO" id="GO:0005886">
    <property type="term" value="C:plasma membrane"/>
    <property type="evidence" value="ECO:0007669"/>
    <property type="project" value="TreeGrafter"/>
</dbReference>
<keyword evidence="1" id="KW-0472">Membrane</keyword>
<evidence type="ECO:0000256" key="1">
    <source>
        <dbReference type="SAM" id="Phobius"/>
    </source>
</evidence>
<keyword evidence="3" id="KW-1185">Reference proteome</keyword>
<dbReference type="InterPro" id="IPR052894">
    <property type="entry name" value="AsmA-related"/>
</dbReference>
<dbReference type="HOGENOM" id="CLU_029420_0_0_5"/>
<dbReference type="eggNOG" id="COG2982">
    <property type="taxonomic scope" value="Bacteria"/>
</dbReference>
<dbReference type="AlphaFoldDB" id="A0A068SK65"/>
<dbReference type="GeneID" id="24255418"/>
<dbReference type="PANTHER" id="PTHR30441:SF4">
    <property type="entry name" value="PROTEIN ASMA"/>
    <property type="match status" value="1"/>
</dbReference>
<evidence type="ECO:0000313" key="3">
    <source>
        <dbReference type="Proteomes" id="UP000028181"/>
    </source>
</evidence>
<dbReference type="RefSeq" id="WP_038583774.1">
    <property type="nucleotide sequence ID" value="NZ_HG938353.1"/>
</dbReference>
<sequence length="632" mass="68044">MREPSISYNARVIMLTNPFGHLRKNLSRPLGRRSRRVLIGAIVALFLFSLFQLIAPFLISSTVVRESMERAVAEWTGHDVTIEGTPDIRFWPEPRITLREITIRKQAEGGERVLGRVSRLSASFDLLQALLGRPEFKDFRLTNPEIYVLREADGRLDWANDGRLSRAVRDARPDGSSQALATGEDARMGDVRISNGIFEISDVASGRITRFQSINGTLDWPWLSRGLELKADAYLNGQALTLDMSSTQPLLLLSGKSGNISGTMASALFHGQFRGVANLAAHAFLSGDAELTVPDLSTAMRWAGLNFAGVERLKSFSLNTRLVTNEDILRLDNLSLGLNDAKATGILDLVLPTDRPARLTGTLAFDRMDLSAALAAIAPRAMGDTSRGNSHLAGLELDLRLSAQQATLGPFQLSEAAVSIMNVGEQSRIDIADSDFETGRLTGRIATVKGGTAGAVALRLAIQDADFGNIVKELGLAGPLPAARGSLDLALDVDRPLEPEAWRNAKGTLRFRTDRGSLSGVNLAGVRQLAAQKPYFPLSDAGSGSLEFDHIDISANLADGSADIREGKITGPSENLTLSGVVPYINSSLALSATIEPIAQDTKAAPLMVFIGGSWPNPVIWPVSQTPAKPLQ</sequence>
<proteinExistence type="predicted"/>
<dbReference type="PANTHER" id="PTHR30441">
    <property type="entry name" value="DUF748 DOMAIN-CONTAINING PROTEIN"/>
    <property type="match status" value="1"/>
</dbReference>
<keyword evidence="1" id="KW-0812">Transmembrane</keyword>
<dbReference type="EMBL" id="HG938353">
    <property type="protein sequence ID" value="CDN46433.1"/>
    <property type="molecule type" value="Genomic_DNA"/>
</dbReference>
<accession>A0A068SK65</accession>
<dbReference type="PATRIC" id="fig|1028800.3.peg.243"/>
<dbReference type="KEGG" id="ngg:RG540_CH02380"/>
<gene>
    <name evidence="2" type="ORF">RG540_CH02380</name>
</gene>